<gene>
    <name evidence="14" type="primary">20211396</name>
    <name evidence="13" type="ORF">HELRODRAFT_189841</name>
</gene>
<evidence type="ECO:0000256" key="8">
    <source>
        <dbReference type="ARBA" id="ARBA00023065"/>
    </source>
</evidence>
<dbReference type="HOGENOM" id="CLU_357999_0_0_1"/>
<dbReference type="KEGG" id="hro:HELRODRAFT_189841"/>
<name>T1FRE9_HELRO</name>
<keyword evidence="15" id="KW-1185">Reference proteome</keyword>
<keyword evidence="4" id="KW-1003">Cell membrane</keyword>
<feature type="transmembrane region" description="Helical" evidence="12">
    <location>
        <begin position="581"/>
        <end position="602"/>
    </location>
</feature>
<feature type="transmembrane region" description="Helical" evidence="12">
    <location>
        <begin position="175"/>
        <end position="199"/>
    </location>
</feature>
<sequence>MTSNRHWPLVFLTYGDYTVEKTENRLRNHERVDEVNESAEHPKRTYDGLVASVDLVVALATVALVSTLTPYITLQSLQDAYEDFVIPEIILILLMICGLIFIFFFVRSKDALDAQSYERLTRKRKFDACGGADRILFVAGLVLFYTLSFVMDFVHLMAKVDCSPVWMACKYNVKVTFIVDVIFHITRIVFFGCSTFFAIVYRSFIFASKCWVRYSLAVLFGVNLALWFDVLLHESARIINNSSSSAIIDNEIIIIRCLQRNDSTDMQSHNFTIQCFGEETNIFKFLNVSVVPLCYPFMYESCVLLCERFMHWFCHCKRMSVRTSFKRALKQPNQPSVDEETKVEDDNVTNVLGVNENNEITIKSDHLSEPINENNGSFYLVDSSNDECELDNKEFSSAEDENELEDEEVITDESDLDDHSFHDISDINQEANNNNDTSSKNINQQVYVKSCIHSEVSREKMDFHSRADNSNTAEAQNSSCSEMFDSATRDNSQQIIVADNEEANNESRRNDGQLTGKHSKRRLSKNISDSDRKMVGSLGCALFFLFTISTNVLFFIFSLLPGAIQKNDLSAEVKHDVINRLFLYYTIPFYGSIIISVIYGFTVAKDFPLRRSNIINTFQGLDYLLFISASGPFAYNVFSLVAAYNKPSILVLYGMNAIGSVVVQVVNILQVYIQIPFCFFAGRVSAVHPNGKKRPKSMHFQAVLVHVSVSNATLWLVNSFATTYNNGSVYYDSEFFGKDLWNIINSFILPITLFFRFNSFLVVLKALRIAFHKGGNDIRHGHY</sequence>
<dbReference type="GO" id="GO:1902600">
    <property type="term" value="P:proton transmembrane transport"/>
    <property type="evidence" value="ECO:0000318"/>
    <property type="project" value="GO_Central"/>
</dbReference>
<dbReference type="InterPro" id="IPR004878">
    <property type="entry name" value="Otopetrin"/>
</dbReference>
<keyword evidence="7 12" id="KW-1133">Transmembrane helix</keyword>
<dbReference type="PANTHER" id="PTHR21522:SF68">
    <property type="entry name" value="G-PROTEIN COUPLED RECEPTORS FAMILY 3 PROFILE DOMAIN-CONTAINING PROTEIN"/>
    <property type="match status" value="1"/>
</dbReference>
<evidence type="ECO:0000313" key="15">
    <source>
        <dbReference type="Proteomes" id="UP000015101"/>
    </source>
</evidence>
<keyword evidence="3" id="KW-0813">Transport</keyword>
<keyword evidence="10" id="KW-0407">Ion channel</keyword>
<dbReference type="AlphaFoldDB" id="T1FRE9"/>
<evidence type="ECO:0000256" key="11">
    <source>
        <dbReference type="SAM" id="MobiDB-lite"/>
    </source>
</evidence>
<evidence type="ECO:0000256" key="3">
    <source>
        <dbReference type="ARBA" id="ARBA00022448"/>
    </source>
</evidence>
<evidence type="ECO:0000256" key="10">
    <source>
        <dbReference type="ARBA" id="ARBA00023303"/>
    </source>
</evidence>
<dbReference type="PANTHER" id="PTHR21522">
    <property type="entry name" value="PROTON CHANNEL OTOP"/>
    <property type="match status" value="1"/>
</dbReference>
<keyword evidence="5 12" id="KW-0812">Transmembrane</keyword>
<dbReference type="GO" id="GO:0005886">
    <property type="term" value="C:plasma membrane"/>
    <property type="evidence" value="ECO:0000318"/>
    <property type="project" value="GO_Central"/>
</dbReference>
<dbReference type="RefSeq" id="XP_009031301.1">
    <property type="nucleotide sequence ID" value="XM_009033053.1"/>
</dbReference>
<evidence type="ECO:0000256" key="1">
    <source>
        <dbReference type="ARBA" id="ARBA00004651"/>
    </source>
</evidence>
<feature type="compositionally biased region" description="Polar residues" evidence="11">
    <location>
        <begin position="468"/>
        <end position="480"/>
    </location>
</feature>
<feature type="region of interest" description="Disordered" evidence="11">
    <location>
        <begin position="461"/>
        <end position="480"/>
    </location>
</feature>
<dbReference type="Proteomes" id="UP000015101">
    <property type="component" value="Unassembled WGS sequence"/>
</dbReference>
<dbReference type="EMBL" id="KB097753">
    <property type="protein sequence ID" value="ESN90352.1"/>
    <property type="molecule type" value="Genomic_DNA"/>
</dbReference>
<dbReference type="GeneID" id="20211396"/>
<dbReference type="OMA" id="TIHAREC"/>
<accession>T1FRE9</accession>
<dbReference type="InParanoid" id="T1FRE9"/>
<dbReference type="Pfam" id="PF03189">
    <property type="entry name" value="Otopetrin"/>
    <property type="match status" value="1"/>
</dbReference>
<feature type="transmembrane region" description="Helical" evidence="12">
    <location>
        <begin position="741"/>
        <end position="764"/>
    </location>
</feature>
<dbReference type="EnsemblMetazoa" id="HelroT189841">
    <property type="protein sequence ID" value="HelroP189841"/>
    <property type="gene ID" value="HelroG189841"/>
</dbReference>
<feature type="transmembrane region" description="Helical" evidence="12">
    <location>
        <begin position="135"/>
        <end position="154"/>
    </location>
</feature>
<feature type="transmembrane region" description="Helical" evidence="12">
    <location>
        <begin position="49"/>
        <end position="72"/>
    </location>
</feature>
<proteinExistence type="inferred from homology"/>
<reference evidence="13 15" key="2">
    <citation type="journal article" date="2013" name="Nature">
        <title>Insights into bilaterian evolution from three spiralian genomes.</title>
        <authorList>
            <person name="Simakov O."/>
            <person name="Marletaz F."/>
            <person name="Cho S.J."/>
            <person name="Edsinger-Gonzales E."/>
            <person name="Havlak P."/>
            <person name="Hellsten U."/>
            <person name="Kuo D.H."/>
            <person name="Larsson T."/>
            <person name="Lv J."/>
            <person name="Arendt D."/>
            <person name="Savage R."/>
            <person name="Osoegawa K."/>
            <person name="de Jong P."/>
            <person name="Grimwood J."/>
            <person name="Chapman J.A."/>
            <person name="Shapiro H."/>
            <person name="Aerts A."/>
            <person name="Otillar R.P."/>
            <person name="Terry A.Y."/>
            <person name="Boore J.L."/>
            <person name="Grigoriev I.V."/>
            <person name="Lindberg D.R."/>
            <person name="Seaver E.C."/>
            <person name="Weisblat D.A."/>
            <person name="Putnam N.H."/>
            <person name="Rokhsar D.S."/>
        </authorList>
    </citation>
    <scope>NUCLEOTIDE SEQUENCE</scope>
</reference>
<keyword evidence="6" id="KW-0375">Hydrogen ion transport</keyword>
<reference evidence="15" key="1">
    <citation type="submission" date="2012-12" db="EMBL/GenBank/DDBJ databases">
        <authorList>
            <person name="Hellsten U."/>
            <person name="Grimwood J."/>
            <person name="Chapman J.A."/>
            <person name="Shapiro H."/>
            <person name="Aerts A."/>
            <person name="Otillar R.P."/>
            <person name="Terry A.Y."/>
            <person name="Boore J.L."/>
            <person name="Simakov O."/>
            <person name="Marletaz F."/>
            <person name="Cho S.-J."/>
            <person name="Edsinger-Gonzales E."/>
            <person name="Havlak P."/>
            <person name="Kuo D.-H."/>
            <person name="Larsson T."/>
            <person name="Lv J."/>
            <person name="Arendt D."/>
            <person name="Savage R."/>
            <person name="Osoegawa K."/>
            <person name="de Jong P."/>
            <person name="Lindberg D.R."/>
            <person name="Seaver E.C."/>
            <person name="Weisblat D.A."/>
            <person name="Putnam N.H."/>
            <person name="Grigoriev I.V."/>
            <person name="Rokhsar D.S."/>
        </authorList>
    </citation>
    <scope>NUCLEOTIDE SEQUENCE</scope>
</reference>
<feature type="transmembrane region" description="Helical" evidence="12">
    <location>
        <begin position="623"/>
        <end position="644"/>
    </location>
</feature>
<evidence type="ECO:0000256" key="2">
    <source>
        <dbReference type="ARBA" id="ARBA00006513"/>
    </source>
</evidence>
<evidence type="ECO:0000256" key="6">
    <source>
        <dbReference type="ARBA" id="ARBA00022781"/>
    </source>
</evidence>
<protein>
    <submittedName>
        <fullName evidence="13 14">Uncharacterized protein</fullName>
    </submittedName>
</protein>
<evidence type="ECO:0000256" key="9">
    <source>
        <dbReference type="ARBA" id="ARBA00023136"/>
    </source>
</evidence>
<reference evidence="14" key="3">
    <citation type="submission" date="2015-06" db="UniProtKB">
        <authorList>
            <consortium name="EnsemblMetazoa"/>
        </authorList>
    </citation>
    <scope>IDENTIFICATION</scope>
</reference>
<feature type="transmembrane region" description="Helical" evidence="12">
    <location>
        <begin position="702"/>
        <end position="721"/>
    </location>
</feature>
<dbReference type="CTD" id="20211396"/>
<comment type="similarity">
    <text evidence="2">Belongs to the otopetrin family.</text>
</comment>
<evidence type="ECO:0000256" key="4">
    <source>
        <dbReference type="ARBA" id="ARBA00022475"/>
    </source>
</evidence>
<keyword evidence="8" id="KW-0406">Ion transport</keyword>
<evidence type="ECO:0000256" key="12">
    <source>
        <dbReference type="SAM" id="Phobius"/>
    </source>
</evidence>
<evidence type="ECO:0000256" key="7">
    <source>
        <dbReference type="ARBA" id="ARBA00022989"/>
    </source>
</evidence>
<evidence type="ECO:0000256" key="5">
    <source>
        <dbReference type="ARBA" id="ARBA00022692"/>
    </source>
</evidence>
<dbReference type="EMBL" id="AMQM01002242">
    <property type="status" value="NOT_ANNOTATED_CDS"/>
    <property type="molecule type" value="Genomic_DNA"/>
</dbReference>
<feature type="transmembrane region" description="Helical" evidence="12">
    <location>
        <begin position="84"/>
        <end position="106"/>
    </location>
</feature>
<feature type="region of interest" description="Disordered" evidence="11">
    <location>
        <begin position="499"/>
        <end position="525"/>
    </location>
</feature>
<keyword evidence="9 12" id="KW-0472">Membrane</keyword>
<evidence type="ECO:0000313" key="13">
    <source>
        <dbReference type="EMBL" id="ESN90352.1"/>
    </source>
</evidence>
<dbReference type="GO" id="GO:0015252">
    <property type="term" value="F:proton channel activity"/>
    <property type="evidence" value="ECO:0000318"/>
    <property type="project" value="GO_Central"/>
</dbReference>
<feature type="transmembrane region" description="Helical" evidence="12">
    <location>
        <begin position="535"/>
        <end position="561"/>
    </location>
</feature>
<evidence type="ECO:0000313" key="14">
    <source>
        <dbReference type="EnsemblMetazoa" id="HelroP189841"/>
    </source>
</evidence>
<feature type="transmembrane region" description="Helical" evidence="12">
    <location>
        <begin position="650"/>
        <end position="673"/>
    </location>
</feature>
<organism evidence="14 15">
    <name type="scientific">Helobdella robusta</name>
    <name type="common">Californian leech</name>
    <dbReference type="NCBI Taxonomy" id="6412"/>
    <lineage>
        <taxon>Eukaryota</taxon>
        <taxon>Metazoa</taxon>
        <taxon>Spiralia</taxon>
        <taxon>Lophotrochozoa</taxon>
        <taxon>Annelida</taxon>
        <taxon>Clitellata</taxon>
        <taxon>Hirudinea</taxon>
        <taxon>Rhynchobdellida</taxon>
        <taxon>Glossiphoniidae</taxon>
        <taxon>Helobdella</taxon>
    </lineage>
</organism>
<comment type="subcellular location">
    <subcellularLocation>
        <location evidence="1">Cell membrane</location>
        <topology evidence="1">Multi-pass membrane protein</topology>
    </subcellularLocation>
</comment>